<evidence type="ECO:0000256" key="2">
    <source>
        <dbReference type="ARBA" id="ARBA00023125"/>
    </source>
</evidence>
<accession>A0A9W6H305</accession>
<evidence type="ECO:0000256" key="3">
    <source>
        <dbReference type="ARBA" id="ARBA00023163"/>
    </source>
</evidence>
<dbReference type="SUPFAM" id="SSF53822">
    <property type="entry name" value="Periplasmic binding protein-like I"/>
    <property type="match status" value="1"/>
</dbReference>
<dbReference type="Gene3D" id="1.10.260.40">
    <property type="entry name" value="lambda repressor-like DNA-binding domains"/>
    <property type="match status" value="1"/>
</dbReference>
<dbReference type="RefSeq" id="WP_271172898.1">
    <property type="nucleotide sequence ID" value="NZ_BSEJ01000005.1"/>
</dbReference>
<dbReference type="Pfam" id="PF13377">
    <property type="entry name" value="Peripla_BP_3"/>
    <property type="match status" value="1"/>
</dbReference>
<protein>
    <submittedName>
        <fullName evidence="5">LacI family transcriptional regulator</fullName>
    </submittedName>
</protein>
<dbReference type="InterPro" id="IPR000843">
    <property type="entry name" value="HTH_LacI"/>
</dbReference>
<dbReference type="PROSITE" id="PS00356">
    <property type="entry name" value="HTH_LACI_1"/>
    <property type="match status" value="1"/>
</dbReference>
<evidence type="ECO:0000313" key="5">
    <source>
        <dbReference type="EMBL" id="GLJ61184.1"/>
    </source>
</evidence>
<organism evidence="5 6">
    <name type="scientific">Microbacterium barkeri</name>
    <dbReference type="NCBI Taxonomy" id="33917"/>
    <lineage>
        <taxon>Bacteria</taxon>
        <taxon>Bacillati</taxon>
        <taxon>Actinomycetota</taxon>
        <taxon>Actinomycetes</taxon>
        <taxon>Micrococcales</taxon>
        <taxon>Microbacteriaceae</taxon>
        <taxon>Microbacterium</taxon>
    </lineage>
</organism>
<reference evidence="5" key="2">
    <citation type="submission" date="2023-01" db="EMBL/GenBank/DDBJ databases">
        <authorList>
            <person name="Sun Q."/>
            <person name="Evtushenko L."/>
        </authorList>
    </citation>
    <scope>NUCLEOTIDE SEQUENCE</scope>
    <source>
        <strain evidence="5">VKM Ac-1020</strain>
    </source>
</reference>
<dbReference type="PANTHER" id="PTHR30146">
    <property type="entry name" value="LACI-RELATED TRANSCRIPTIONAL REPRESSOR"/>
    <property type="match status" value="1"/>
</dbReference>
<name>A0A9W6H305_9MICO</name>
<dbReference type="GO" id="GO:0003700">
    <property type="term" value="F:DNA-binding transcription factor activity"/>
    <property type="evidence" value="ECO:0007669"/>
    <property type="project" value="TreeGrafter"/>
</dbReference>
<dbReference type="CDD" id="cd06288">
    <property type="entry name" value="PBP1_sucrose_transcription_regulator"/>
    <property type="match status" value="1"/>
</dbReference>
<dbReference type="PANTHER" id="PTHR30146:SF109">
    <property type="entry name" value="HTH-TYPE TRANSCRIPTIONAL REGULATOR GALS"/>
    <property type="match status" value="1"/>
</dbReference>
<gene>
    <name evidence="5" type="primary">lacI_5</name>
    <name evidence="5" type="ORF">GCM10017576_13130</name>
</gene>
<dbReference type="SMART" id="SM00354">
    <property type="entry name" value="HTH_LACI"/>
    <property type="match status" value="1"/>
</dbReference>
<dbReference type="GO" id="GO:0000976">
    <property type="term" value="F:transcription cis-regulatory region binding"/>
    <property type="evidence" value="ECO:0007669"/>
    <property type="project" value="TreeGrafter"/>
</dbReference>
<sequence length="340" mass="35944">MSTERNGRAATLNDVAQRARVSAATASKALNGRTDVAAATRARVLAAAEEVGFTPNAVARGLTAGRTSTVGLLTSDLDGRFVLPILMGAEDAFGAGRIDVFLCDARGDAVREQHHLRALLSRRVDGIIVVGDRTDPRRSLGRALPVPVVYVYAPSSDPRDLSLTPDNVEGGRLAIRHLLACGRSRIVHIGGDPSYAAAQDRLSGAQEALAAAGTAFAAEPMLGEWSEHWGRAAAALLLERDPEIDAVFCGSDQIARGVLDAARDLGRDVPRDLAVIGFDNWTVLAENSRPRLTTVGVDFEALGRTAAQHLFHAFDDNGIESGVLHTPVQLVVRGTTIPVG</sequence>
<dbReference type="Proteomes" id="UP001142462">
    <property type="component" value="Unassembled WGS sequence"/>
</dbReference>
<dbReference type="InterPro" id="IPR010982">
    <property type="entry name" value="Lambda_DNA-bd_dom_sf"/>
</dbReference>
<dbReference type="EMBL" id="BSEJ01000005">
    <property type="protein sequence ID" value="GLJ61184.1"/>
    <property type="molecule type" value="Genomic_DNA"/>
</dbReference>
<dbReference type="SUPFAM" id="SSF47413">
    <property type="entry name" value="lambda repressor-like DNA-binding domains"/>
    <property type="match status" value="1"/>
</dbReference>
<dbReference type="CDD" id="cd01392">
    <property type="entry name" value="HTH_LacI"/>
    <property type="match status" value="1"/>
</dbReference>
<evidence type="ECO:0000313" key="6">
    <source>
        <dbReference type="Proteomes" id="UP001142462"/>
    </source>
</evidence>
<dbReference type="PROSITE" id="PS50932">
    <property type="entry name" value="HTH_LACI_2"/>
    <property type="match status" value="1"/>
</dbReference>
<keyword evidence="2" id="KW-0238">DNA-binding</keyword>
<reference evidence="5" key="1">
    <citation type="journal article" date="2014" name="Int. J. Syst. Evol. Microbiol.">
        <title>Complete genome sequence of Corynebacterium casei LMG S-19264T (=DSM 44701T), isolated from a smear-ripened cheese.</title>
        <authorList>
            <consortium name="US DOE Joint Genome Institute (JGI-PGF)"/>
            <person name="Walter F."/>
            <person name="Albersmeier A."/>
            <person name="Kalinowski J."/>
            <person name="Ruckert C."/>
        </authorList>
    </citation>
    <scope>NUCLEOTIDE SEQUENCE</scope>
    <source>
        <strain evidence="5">VKM Ac-1020</strain>
    </source>
</reference>
<evidence type="ECO:0000256" key="1">
    <source>
        <dbReference type="ARBA" id="ARBA00023015"/>
    </source>
</evidence>
<proteinExistence type="predicted"/>
<dbReference type="AlphaFoldDB" id="A0A9W6H305"/>
<keyword evidence="6" id="KW-1185">Reference proteome</keyword>
<keyword evidence="1" id="KW-0805">Transcription regulation</keyword>
<keyword evidence="3" id="KW-0804">Transcription</keyword>
<dbReference type="InterPro" id="IPR046335">
    <property type="entry name" value="LacI/GalR-like_sensor"/>
</dbReference>
<dbReference type="Gene3D" id="3.40.50.2300">
    <property type="match status" value="2"/>
</dbReference>
<dbReference type="Pfam" id="PF00356">
    <property type="entry name" value="LacI"/>
    <property type="match status" value="1"/>
</dbReference>
<comment type="caution">
    <text evidence="5">The sequence shown here is derived from an EMBL/GenBank/DDBJ whole genome shotgun (WGS) entry which is preliminary data.</text>
</comment>
<feature type="domain" description="HTH lacI-type" evidence="4">
    <location>
        <begin position="10"/>
        <end position="64"/>
    </location>
</feature>
<dbReference type="InterPro" id="IPR028082">
    <property type="entry name" value="Peripla_BP_I"/>
</dbReference>
<evidence type="ECO:0000259" key="4">
    <source>
        <dbReference type="PROSITE" id="PS50932"/>
    </source>
</evidence>